<sequence>MAKNFNSVSFSILVLVLMMASTGIFKSKALAGVECPMGSGCHDPHYRQFFGSCGMIPFTGSDSDCCACCTNLYGTPPICWAAVEGTTPECNCYDKAI</sequence>
<proteinExistence type="predicted"/>
<accession>A0ABC8J927</accession>
<evidence type="ECO:0000256" key="1">
    <source>
        <dbReference type="SAM" id="SignalP"/>
    </source>
</evidence>
<keyword evidence="1" id="KW-0732">Signal</keyword>
<evidence type="ECO:0000313" key="3">
    <source>
        <dbReference type="Proteomes" id="UP001642260"/>
    </source>
</evidence>
<reference evidence="2 3" key="1">
    <citation type="submission" date="2022-03" db="EMBL/GenBank/DDBJ databases">
        <authorList>
            <person name="Macdonald S."/>
            <person name="Ahmed S."/>
            <person name="Newling K."/>
        </authorList>
    </citation>
    <scope>NUCLEOTIDE SEQUENCE [LARGE SCALE GENOMIC DNA]</scope>
</reference>
<organism evidence="2 3">
    <name type="scientific">Eruca vesicaria subsp. sativa</name>
    <name type="common">Garden rocket</name>
    <name type="synonym">Eruca sativa</name>
    <dbReference type="NCBI Taxonomy" id="29727"/>
    <lineage>
        <taxon>Eukaryota</taxon>
        <taxon>Viridiplantae</taxon>
        <taxon>Streptophyta</taxon>
        <taxon>Embryophyta</taxon>
        <taxon>Tracheophyta</taxon>
        <taxon>Spermatophyta</taxon>
        <taxon>Magnoliopsida</taxon>
        <taxon>eudicotyledons</taxon>
        <taxon>Gunneridae</taxon>
        <taxon>Pentapetalae</taxon>
        <taxon>rosids</taxon>
        <taxon>malvids</taxon>
        <taxon>Brassicales</taxon>
        <taxon>Brassicaceae</taxon>
        <taxon>Brassiceae</taxon>
        <taxon>Eruca</taxon>
    </lineage>
</organism>
<feature type="chain" id="PRO_5044880760" evidence="1">
    <location>
        <begin position="32"/>
        <end position="97"/>
    </location>
</feature>
<keyword evidence="3" id="KW-1185">Reference proteome</keyword>
<name>A0ABC8J927_ERUVS</name>
<feature type="signal peptide" evidence="1">
    <location>
        <begin position="1"/>
        <end position="31"/>
    </location>
</feature>
<dbReference type="Proteomes" id="UP001642260">
    <property type="component" value="Unassembled WGS sequence"/>
</dbReference>
<comment type="caution">
    <text evidence="2">The sequence shown here is derived from an EMBL/GenBank/DDBJ whole genome shotgun (WGS) entry which is preliminary data.</text>
</comment>
<dbReference type="EMBL" id="CAKOAT010076600">
    <property type="protein sequence ID" value="CAH8313119.1"/>
    <property type="molecule type" value="Genomic_DNA"/>
</dbReference>
<evidence type="ECO:0000313" key="2">
    <source>
        <dbReference type="EMBL" id="CAH8313119.1"/>
    </source>
</evidence>
<dbReference type="AlphaFoldDB" id="A0ABC8J927"/>
<gene>
    <name evidence="2" type="ORF">ERUC_LOCUS6543</name>
</gene>
<protein>
    <submittedName>
        <fullName evidence="2">Uncharacterized protein</fullName>
    </submittedName>
</protein>